<reference evidence="2" key="1">
    <citation type="journal article" date="2017" name="Nat. Commun.">
        <title>The asparagus genome sheds light on the origin and evolution of a young Y chromosome.</title>
        <authorList>
            <person name="Harkess A."/>
            <person name="Zhou J."/>
            <person name="Xu C."/>
            <person name="Bowers J.E."/>
            <person name="Van der Hulst R."/>
            <person name="Ayyampalayam S."/>
            <person name="Mercati F."/>
            <person name="Riccardi P."/>
            <person name="McKain M.R."/>
            <person name="Kakrana A."/>
            <person name="Tang H."/>
            <person name="Ray J."/>
            <person name="Groenendijk J."/>
            <person name="Arikit S."/>
            <person name="Mathioni S.M."/>
            <person name="Nakano M."/>
            <person name="Shan H."/>
            <person name="Telgmann-Rauber A."/>
            <person name="Kanno A."/>
            <person name="Yue Z."/>
            <person name="Chen H."/>
            <person name="Li W."/>
            <person name="Chen Y."/>
            <person name="Xu X."/>
            <person name="Zhang Y."/>
            <person name="Luo S."/>
            <person name="Chen H."/>
            <person name="Gao J."/>
            <person name="Mao Z."/>
            <person name="Pires J.C."/>
            <person name="Luo M."/>
            <person name="Kudrna D."/>
            <person name="Wing R.A."/>
            <person name="Meyers B.C."/>
            <person name="Yi K."/>
            <person name="Kong H."/>
            <person name="Lavrijsen P."/>
            <person name="Sunseri F."/>
            <person name="Falavigna A."/>
            <person name="Ye Y."/>
            <person name="Leebens-Mack J.H."/>
            <person name="Chen G."/>
        </authorList>
    </citation>
    <scope>NUCLEOTIDE SEQUENCE [LARGE SCALE GENOMIC DNA]</scope>
    <source>
        <strain evidence="2">cv. DH0086</strain>
    </source>
</reference>
<protein>
    <submittedName>
        <fullName evidence="1">Uncharacterized protein</fullName>
    </submittedName>
</protein>
<organism evidence="1 2">
    <name type="scientific">Asparagus officinalis</name>
    <name type="common">Garden asparagus</name>
    <dbReference type="NCBI Taxonomy" id="4686"/>
    <lineage>
        <taxon>Eukaryota</taxon>
        <taxon>Viridiplantae</taxon>
        <taxon>Streptophyta</taxon>
        <taxon>Embryophyta</taxon>
        <taxon>Tracheophyta</taxon>
        <taxon>Spermatophyta</taxon>
        <taxon>Magnoliopsida</taxon>
        <taxon>Liliopsida</taxon>
        <taxon>Asparagales</taxon>
        <taxon>Asparagaceae</taxon>
        <taxon>Asparagoideae</taxon>
        <taxon>Asparagus</taxon>
    </lineage>
</organism>
<dbReference type="Proteomes" id="UP000243459">
    <property type="component" value="Chromosome 3"/>
</dbReference>
<dbReference type="EMBL" id="CM007383">
    <property type="protein sequence ID" value="ONK76214.1"/>
    <property type="molecule type" value="Genomic_DNA"/>
</dbReference>
<evidence type="ECO:0000313" key="1">
    <source>
        <dbReference type="EMBL" id="ONK76214.1"/>
    </source>
</evidence>
<keyword evidence="2" id="KW-1185">Reference proteome</keyword>
<dbReference type="Gramene" id="ONK76214">
    <property type="protein sequence ID" value="ONK76214"/>
    <property type="gene ID" value="A4U43_C03F25200"/>
</dbReference>
<accession>A0A5P1FDS7</accession>
<name>A0A5P1FDS7_ASPOF</name>
<gene>
    <name evidence="1" type="ORF">A4U43_C03F25200</name>
</gene>
<sequence length="79" mass="8368">MPAGISLSFCSGGGAGFSTGFSGAAFGATASLKRYPRELCPSSTADSTAHYLLRNKETMGQVQANQNYTKQQQSLIFRV</sequence>
<evidence type="ECO:0000313" key="2">
    <source>
        <dbReference type="Proteomes" id="UP000243459"/>
    </source>
</evidence>
<proteinExistence type="predicted"/>
<dbReference type="AlphaFoldDB" id="A0A5P1FDS7"/>